<reference evidence="8 10" key="2">
    <citation type="submission" date="2018-03" db="EMBL/GenBank/DDBJ databases">
        <authorList>
            <person name="Fogelqvist J."/>
        </authorList>
    </citation>
    <scope>NUCLEOTIDE SEQUENCE [LARGE SCALE GENOMIC DNA]</scope>
</reference>
<feature type="transmembrane region" description="Helical" evidence="6">
    <location>
        <begin position="139"/>
        <end position="156"/>
    </location>
</feature>
<feature type="transmembrane region" description="Helical" evidence="6">
    <location>
        <begin position="38"/>
        <end position="62"/>
    </location>
</feature>
<feature type="transmembrane region" description="Helical" evidence="6">
    <location>
        <begin position="331"/>
        <end position="350"/>
    </location>
</feature>
<evidence type="ECO:0000256" key="3">
    <source>
        <dbReference type="ARBA" id="ARBA00022679"/>
    </source>
</evidence>
<dbReference type="GO" id="GO:0008654">
    <property type="term" value="P:phospholipid biosynthetic process"/>
    <property type="evidence" value="ECO:0007669"/>
    <property type="project" value="InterPro"/>
</dbReference>
<comment type="similarity">
    <text evidence="2 5">Belongs to the CDP-alcohol phosphatidyltransferase class-I family.</text>
</comment>
<feature type="transmembrane region" description="Helical" evidence="6">
    <location>
        <begin position="273"/>
        <end position="292"/>
    </location>
</feature>
<keyword evidence="8" id="KW-0496">Mitochondrion</keyword>
<evidence type="ECO:0000256" key="5">
    <source>
        <dbReference type="RuleBase" id="RU003750"/>
    </source>
</evidence>
<evidence type="ECO:0000313" key="10">
    <source>
        <dbReference type="Proteomes" id="UP000290189"/>
    </source>
</evidence>
<evidence type="ECO:0000256" key="4">
    <source>
        <dbReference type="ARBA" id="ARBA00023136"/>
    </source>
</evidence>
<feature type="transmembrane region" description="Helical" evidence="6">
    <location>
        <begin position="299"/>
        <end position="319"/>
    </location>
</feature>
<feature type="transmembrane region" description="Helical" evidence="6">
    <location>
        <begin position="74"/>
        <end position="92"/>
    </location>
</feature>
<evidence type="ECO:0000256" key="2">
    <source>
        <dbReference type="ARBA" id="ARBA00010441"/>
    </source>
</evidence>
<dbReference type="GO" id="GO:0016020">
    <property type="term" value="C:membrane"/>
    <property type="evidence" value="ECO:0007669"/>
    <property type="project" value="UniProtKB-SubCell"/>
</dbReference>
<sequence>MYLSSSQLAALRDYKYASGTYGYLDTVMTPFWNAAVNFLPMTIAPNVVTLVALIIMASAAVLNGIMSPTLSDELPAWVLLYNAVALFLYQTLDAIDGKQARRTESSSPLGQLFDHGCDSLNVTLLLIIVSGTLRLGQQPVLMVACFAIGIVPFYMANWEESQTGYMRFGMIGVTEAQFSVIALFIATLVFGHHIWTWAPFGVELRQAFMVIAGSGAAFGALENLWVVYRGKALLPTFKPSIAIAQVVQFFAYLILTLMWMLSPHHKVLLEHPFVVFTAAGVAFSYLINRLIISRVIVDAGFSFSPPALLPLPFLAYHAWTSTSPVHVVVMSRVYLVFTIVVYAHFVQSVIHEICTFLKIRAFVIAKKSN</sequence>
<dbReference type="Gene3D" id="1.20.120.1760">
    <property type="match status" value="1"/>
</dbReference>
<feature type="transmembrane region" description="Helical" evidence="6">
    <location>
        <begin position="240"/>
        <end position="261"/>
    </location>
</feature>
<dbReference type="PROSITE" id="PS00379">
    <property type="entry name" value="CDP_ALCOHOL_P_TRANSF"/>
    <property type="match status" value="1"/>
</dbReference>
<dbReference type="OrthoDB" id="196717at2759"/>
<dbReference type="InterPro" id="IPR000462">
    <property type="entry name" value="CDP-OH_P_trans"/>
</dbReference>
<dbReference type="Pfam" id="PF01066">
    <property type="entry name" value="CDP-OH_P_transf"/>
    <property type="match status" value="1"/>
</dbReference>
<dbReference type="OMA" id="PCVLTCL"/>
<evidence type="ECO:0000313" key="9">
    <source>
        <dbReference type="Proteomes" id="UP000039324"/>
    </source>
</evidence>
<protein>
    <submittedName>
        <fullName evidence="7">Uncharacterized protein</fullName>
    </submittedName>
</protein>
<dbReference type="Proteomes" id="UP000290189">
    <property type="component" value="Unassembled WGS sequence"/>
</dbReference>
<dbReference type="EMBL" id="OVEO01000008">
    <property type="protein sequence ID" value="SPQ97879.1"/>
    <property type="molecule type" value="Genomic_DNA"/>
</dbReference>
<evidence type="ECO:0000256" key="6">
    <source>
        <dbReference type="SAM" id="Phobius"/>
    </source>
</evidence>
<evidence type="ECO:0000256" key="1">
    <source>
        <dbReference type="ARBA" id="ARBA00004370"/>
    </source>
</evidence>
<dbReference type="PANTHER" id="PTHR10414:SF37">
    <property type="entry name" value="BB IN A BOXCAR, ISOFORM C"/>
    <property type="match status" value="1"/>
</dbReference>
<accession>A0A0G4IQU9</accession>
<dbReference type="STRING" id="37360.A0A0G4IQU9"/>
<evidence type="ECO:0000313" key="7">
    <source>
        <dbReference type="EMBL" id="CEO97577.1"/>
    </source>
</evidence>
<dbReference type="PANTHER" id="PTHR10414">
    <property type="entry name" value="ETHANOLAMINEPHOSPHOTRANSFERASE"/>
    <property type="match status" value="1"/>
</dbReference>
<keyword evidence="4 6" id="KW-0472">Membrane</keyword>
<dbReference type="Proteomes" id="UP000039324">
    <property type="component" value="Unassembled WGS sequence"/>
</dbReference>
<keyword evidence="3 5" id="KW-0808">Transferase</keyword>
<feature type="transmembrane region" description="Helical" evidence="6">
    <location>
        <begin position="168"/>
        <end position="195"/>
    </location>
</feature>
<organism evidence="7 9">
    <name type="scientific">Plasmodiophora brassicae</name>
    <name type="common">Clubroot disease agent</name>
    <dbReference type="NCBI Taxonomy" id="37360"/>
    <lineage>
        <taxon>Eukaryota</taxon>
        <taxon>Sar</taxon>
        <taxon>Rhizaria</taxon>
        <taxon>Endomyxa</taxon>
        <taxon>Phytomyxea</taxon>
        <taxon>Plasmodiophorida</taxon>
        <taxon>Plasmodiophoridae</taxon>
        <taxon>Plasmodiophora</taxon>
    </lineage>
</organism>
<dbReference type="AlphaFoldDB" id="A0A0G4IQU9"/>
<dbReference type="InterPro" id="IPR043130">
    <property type="entry name" value="CDP-OH_PTrfase_TM_dom"/>
</dbReference>
<keyword evidence="9" id="KW-1185">Reference proteome</keyword>
<evidence type="ECO:0000313" key="8">
    <source>
        <dbReference type="EMBL" id="SPQ97879.1"/>
    </source>
</evidence>
<keyword evidence="6" id="KW-0812">Transmembrane</keyword>
<geneLocation type="mitochondrion" evidence="8"/>
<proteinExistence type="inferred from homology"/>
<dbReference type="EMBL" id="CDSF01000079">
    <property type="protein sequence ID" value="CEO97577.1"/>
    <property type="molecule type" value="Genomic_DNA"/>
</dbReference>
<keyword evidence="6" id="KW-1133">Transmembrane helix</keyword>
<dbReference type="PIRSF" id="PIRSF015665">
    <property type="entry name" value="CHOPT"/>
    <property type="match status" value="1"/>
</dbReference>
<reference evidence="7 9" key="1">
    <citation type="submission" date="2015-02" db="EMBL/GenBank/DDBJ databases">
        <authorList>
            <person name="Chooi Y.-H."/>
        </authorList>
    </citation>
    <scope>NUCLEOTIDE SEQUENCE [LARGE SCALE GENOMIC DNA]</scope>
    <source>
        <strain evidence="7">E3</strain>
    </source>
</reference>
<dbReference type="GO" id="GO:0016780">
    <property type="term" value="F:phosphotransferase activity, for other substituted phosphate groups"/>
    <property type="evidence" value="ECO:0007669"/>
    <property type="project" value="InterPro"/>
</dbReference>
<comment type="subcellular location">
    <subcellularLocation>
        <location evidence="1">Membrane</location>
    </subcellularLocation>
</comment>
<feature type="transmembrane region" description="Helical" evidence="6">
    <location>
        <begin position="207"/>
        <end position="228"/>
    </location>
</feature>
<dbReference type="InterPro" id="IPR048254">
    <property type="entry name" value="CDP_ALCOHOL_P_TRANSF_CS"/>
</dbReference>
<gene>
    <name evidence="7" type="ORF">PBRA_000922</name>
    <name evidence="8" type="ORF">PLBR_LOCUS5094</name>
</gene>
<name>A0A0G4IQU9_PLABS</name>
<dbReference type="InterPro" id="IPR014472">
    <property type="entry name" value="CHOPT"/>
</dbReference>